<dbReference type="OrthoDB" id="5197212at2"/>
<reference evidence="2" key="1">
    <citation type="submission" date="2017-06" db="EMBL/GenBank/DDBJ databases">
        <authorList>
            <person name="Varghese N."/>
            <person name="Submissions S."/>
        </authorList>
    </citation>
    <scope>NUCLEOTIDE SEQUENCE [LARGE SCALE GENOMIC DNA]</scope>
    <source>
        <strain evidence="2">DSM 46839</strain>
    </source>
</reference>
<accession>A0A239H0B9</accession>
<dbReference type="AlphaFoldDB" id="A0A239H0B9"/>
<proteinExistence type="predicted"/>
<dbReference type="RefSeq" id="WP_089306412.1">
    <property type="nucleotide sequence ID" value="NZ_FZOO01000007.1"/>
</dbReference>
<evidence type="ECO:0000313" key="1">
    <source>
        <dbReference type="EMBL" id="SNS74916.1"/>
    </source>
</evidence>
<dbReference type="Proteomes" id="UP000198373">
    <property type="component" value="Unassembled WGS sequence"/>
</dbReference>
<keyword evidence="2" id="KW-1185">Reference proteome</keyword>
<gene>
    <name evidence="1" type="ORF">SAMN06893096_107149</name>
</gene>
<protein>
    <submittedName>
        <fullName evidence="1">Uncharacterized protein</fullName>
    </submittedName>
</protein>
<evidence type="ECO:0000313" key="2">
    <source>
        <dbReference type="Proteomes" id="UP000198373"/>
    </source>
</evidence>
<dbReference type="EMBL" id="FZOO01000007">
    <property type="protein sequence ID" value="SNS74916.1"/>
    <property type="molecule type" value="Genomic_DNA"/>
</dbReference>
<sequence>MVVALVWLLVLLGLLGVLLYALGVWSARPLVPAGAGRGRLGPAAVGPARWAAAHDEVDGRTRVLLRRSCPGPDGLPVVLEDRVYTAFAAADPAWEARFTEAMAGARFRCAYLNAEESAG</sequence>
<name>A0A239H0B9_9ACTN</name>
<organism evidence="1 2">
    <name type="scientific">Geodermatophilus pulveris</name>
    <dbReference type="NCBI Taxonomy" id="1564159"/>
    <lineage>
        <taxon>Bacteria</taxon>
        <taxon>Bacillati</taxon>
        <taxon>Actinomycetota</taxon>
        <taxon>Actinomycetes</taxon>
        <taxon>Geodermatophilales</taxon>
        <taxon>Geodermatophilaceae</taxon>
        <taxon>Geodermatophilus</taxon>
    </lineage>
</organism>